<evidence type="ECO:0000256" key="1">
    <source>
        <dbReference type="SAM" id="MobiDB-lite"/>
    </source>
</evidence>
<protein>
    <submittedName>
        <fullName evidence="2">Uncharacterized protein</fullName>
    </submittedName>
</protein>
<feature type="region of interest" description="Disordered" evidence="1">
    <location>
        <begin position="1"/>
        <end position="20"/>
    </location>
</feature>
<organism evidence="2 3">
    <name type="scientific">Amanita muscaria (strain Koide BX008)</name>
    <dbReference type="NCBI Taxonomy" id="946122"/>
    <lineage>
        <taxon>Eukaryota</taxon>
        <taxon>Fungi</taxon>
        <taxon>Dikarya</taxon>
        <taxon>Basidiomycota</taxon>
        <taxon>Agaricomycotina</taxon>
        <taxon>Agaricomycetes</taxon>
        <taxon>Agaricomycetidae</taxon>
        <taxon>Agaricales</taxon>
        <taxon>Pluteineae</taxon>
        <taxon>Amanitaceae</taxon>
        <taxon>Amanita</taxon>
    </lineage>
</organism>
<dbReference type="InParanoid" id="A0A0C2WBD3"/>
<feature type="non-terminal residue" evidence="2">
    <location>
        <position position="95"/>
    </location>
</feature>
<dbReference type="EMBL" id="KN818335">
    <property type="protein sequence ID" value="KIL58567.1"/>
    <property type="molecule type" value="Genomic_DNA"/>
</dbReference>
<evidence type="ECO:0000313" key="2">
    <source>
        <dbReference type="EMBL" id="KIL58567.1"/>
    </source>
</evidence>
<evidence type="ECO:0000313" key="3">
    <source>
        <dbReference type="Proteomes" id="UP000054549"/>
    </source>
</evidence>
<dbReference type="HOGENOM" id="CLU_2378314_0_0_1"/>
<dbReference type="Proteomes" id="UP000054549">
    <property type="component" value="Unassembled WGS sequence"/>
</dbReference>
<proteinExistence type="predicted"/>
<sequence>MTRSKKLHTGGAEIDSNGSRDLGSARMEIVEIWVPPKSRHLCIFLMGPIDMSLVVMCPQNHGSASFFLRSYLRVKESEGRSCISVHGGLRVRVLM</sequence>
<gene>
    <name evidence="2" type="ORF">M378DRAFT_170472</name>
</gene>
<keyword evidence="3" id="KW-1185">Reference proteome</keyword>
<dbReference type="AlphaFoldDB" id="A0A0C2WBD3"/>
<reference evidence="2 3" key="1">
    <citation type="submission" date="2014-04" db="EMBL/GenBank/DDBJ databases">
        <title>Evolutionary Origins and Diversification of the Mycorrhizal Mutualists.</title>
        <authorList>
            <consortium name="DOE Joint Genome Institute"/>
            <consortium name="Mycorrhizal Genomics Consortium"/>
            <person name="Kohler A."/>
            <person name="Kuo A."/>
            <person name="Nagy L.G."/>
            <person name="Floudas D."/>
            <person name="Copeland A."/>
            <person name="Barry K.W."/>
            <person name="Cichocki N."/>
            <person name="Veneault-Fourrey C."/>
            <person name="LaButti K."/>
            <person name="Lindquist E.A."/>
            <person name="Lipzen A."/>
            <person name="Lundell T."/>
            <person name="Morin E."/>
            <person name="Murat C."/>
            <person name="Riley R."/>
            <person name="Ohm R."/>
            <person name="Sun H."/>
            <person name="Tunlid A."/>
            <person name="Henrissat B."/>
            <person name="Grigoriev I.V."/>
            <person name="Hibbett D.S."/>
            <person name="Martin F."/>
        </authorList>
    </citation>
    <scope>NUCLEOTIDE SEQUENCE [LARGE SCALE GENOMIC DNA]</scope>
    <source>
        <strain evidence="2 3">Koide BX008</strain>
    </source>
</reference>
<accession>A0A0C2WBD3</accession>
<name>A0A0C2WBD3_AMAMK</name>